<dbReference type="GO" id="GO:0006355">
    <property type="term" value="P:regulation of DNA-templated transcription"/>
    <property type="evidence" value="ECO:0007669"/>
    <property type="project" value="UniProtKB-UniRule"/>
</dbReference>
<dbReference type="NCBIfam" id="TIGR01033">
    <property type="entry name" value="YebC/PmpR family DNA-binding transcriptional regulator"/>
    <property type="match status" value="1"/>
</dbReference>
<proteinExistence type="inferred from homology"/>
<evidence type="ECO:0000259" key="8">
    <source>
        <dbReference type="Pfam" id="PF20772"/>
    </source>
</evidence>
<name>A0A0X1KPD6_9THEM</name>
<evidence type="ECO:0000256" key="1">
    <source>
        <dbReference type="ARBA" id="ARBA00008724"/>
    </source>
</evidence>
<feature type="domain" description="TACO1/YebC-like N-terminal" evidence="8">
    <location>
        <begin position="5"/>
        <end position="76"/>
    </location>
</feature>
<evidence type="ECO:0000256" key="4">
    <source>
        <dbReference type="ARBA" id="ARBA00023125"/>
    </source>
</evidence>
<evidence type="ECO:0000256" key="2">
    <source>
        <dbReference type="ARBA" id="ARBA00022490"/>
    </source>
</evidence>
<dbReference type="InterPro" id="IPR048300">
    <property type="entry name" value="TACO1_YebC-like_2nd/3rd_dom"/>
</dbReference>
<dbReference type="Pfam" id="PF20772">
    <property type="entry name" value="TACO1_YebC_N"/>
    <property type="match status" value="1"/>
</dbReference>
<feature type="domain" description="TACO1/YebC-like second and third" evidence="7">
    <location>
        <begin position="82"/>
        <end position="237"/>
    </location>
</feature>
<dbReference type="STRING" id="1123384.AJ81_01990"/>
<dbReference type="SUPFAM" id="SSF75625">
    <property type="entry name" value="YebC-like"/>
    <property type="match status" value="1"/>
</dbReference>
<dbReference type="InterPro" id="IPR026564">
    <property type="entry name" value="Transcrip_reg_TACO1-like_dom3"/>
</dbReference>
<evidence type="ECO:0000256" key="5">
    <source>
        <dbReference type="ARBA" id="ARBA00023163"/>
    </source>
</evidence>
<dbReference type="GO" id="GO:0003677">
    <property type="term" value="F:DNA binding"/>
    <property type="evidence" value="ECO:0007669"/>
    <property type="project" value="UniProtKB-UniRule"/>
</dbReference>
<dbReference type="OrthoDB" id="9781053at2"/>
<dbReference type="Gene3D" id="1.10.10.200">
    <property type="match status" value="1"/>
</dbReference>
<evidence type="ECO:0000259" key="7">
    <source>
        <dbReference type="Pfam" id="PF01709"/>
    </source>
</evidence>
<dbReference type="InterPro" id="IPR049083">
    <property type="entry name" value="TACO1_YebC_N"/>
</dbReference>
<gene>
    <name evidence="9" type="ORF">AJ81_01990</name>
</gene>
<comment type="similarity">
    <text evidence="1 6">Belongs to the TACO1 family.</text>
</comment>
<dbReference type="RefSeq" id="WP_031503603.1">
    <property type="nucleotide sequence ID" value="NC_022795.1"/>
</dbReference>
<dbReference type="HAMAP" id="MF_00693">
    <property type="entry name" value="Transcrip_reg_TACO1"/>
    <property type="match status" value="1"/>
</dbReference>
<dbReference type="PaxDb" id="1123384-AJ81_01990"/>
<dbReference type="Gene3D" id="3.30.70.980">
    <property type="match status" value="2"/>
</dbReference>
<evidence type="ECO:0000256" key="6">
    <source>
        <dbReference type="HAMAP-Rule" id="MF_00693"/>
    </source>
</evidence>
<comment type="subcellular location">
    <subcellularLocation>
        <location evidence="6">Cytoplasm</location>
    </subcellularLocation>
</comment>
<organism evidence="9 10">
    <name type="scientific">Pseudothermotoga hypogea DSM 11164 = NBRC 106472</name>
    <dbReference type="NCBI Taxonomy" id="1123384"/>
    <lineage>
        <taxon>Bacteria</taxon>
        <taxon>Thermotogati</taxon>
        <taxon>Thermotogota</taxon>
        <taxon>Thermotogae</taxon>
        <taxon>Thermotogales</taxon>
        <taxon>Thermotogaceae</taxon>
        <taxon>Pseudothermotoga</taxon>
    </lineage>
</organism>
<dbReference type="NCBIfam" id="NF001030">
    <property type="entry name" value="PRK00110.1"/>
    <property type="match status" value="1"/>
</dbReference>
<dbReference type="PANTHER" id="PTHR12532:SF6">
    <property type="entry name" value="TRANSCRIPTIONAL REGULATORY PROTEIN YEBC-RELATED"/>
    <property type="match status" value="1"/>
</dbReference>
<reference evidence="9 10" key="1">
    <citation type="submission" date="2014-01" db="EMBL/GenBank/DDBJ databases">
        <title>Genome sequencing of Thermotog hypogea.</title>
        <authorList>
            <person name="Zhang X."/>
            <person name="Alvare G."/>
            <person name="Fristensky B."/>
            <person name="Chen L."/>
            <person name="Suen T."/>
            <person name="Chen Q."/>
            <person name="Ma K."/>
        </authorList>
    </citation>
    <scope>NUCLEOTIDE SEQUENCE [LARGE SCALE GENOMIC DNA]</scope>
    <source>
        <strain evidence="9 10">DSM 11164</strain>
    </source>
</reference>
<evidence type="ECO:0000313" key="10">
    <source>
        <dbReference type="Proteomes" id="UP000077469"/>
    </source>
</evidence>
<keyword evidence="4 6" id="KW-0238">DNA-binding</keyword>
<dbReference type="NCBIfam" id="NF009044">
    <property type="entry name" value="PRK12378.1"/>
    <property type="match status" value="1"/>
</dbReference>
<dbReference type="Proteomes" id="UP000077469">
    <property type="component" value="Chromosome"/>
</dbReference>
<dbReference type="EMBL" id="CP007141">
    <property type="protein sequence ID" value="AJC73175.1"/>
    <property type="molecule type" value="Genomic_DNA"/>
</dbReference>
<dbReference type="KEGG" id="phy:AJ81_01990"/>
<evidence type="ECO:0000256" key="3">
    <source>
        <dbReference type="ARBA" id="ARBA00023015"/>
    </source>
</evidence>
<sequence>MSGHNKWANIKHRKMAQDAKRSQLFTKLIRELIVAAREGGGNPDTNPRLRAAIERAKEASMPKENIERAIKRGTGEIEGAEFQEIIYEAYAPGGVALYIRALTDNKNRTAQELRHILSRHGGSLAEPGAVGWVFERKGIIQVPREQVANVEELMMMAIDAGAEDIKDEEDPIRILTSPEDVMKVKDTLEASGYKVEATIGYVPKNTVRVTGKDAERLLTLLNALEDMDDVQEVFSNFEMDDAEMEALLAQLGQ</sequence>
<keyword evidence="2 6" id="KW-0963">Cytoplasm</keyword>
<keyword evidence="3 6" id="KW-0805">Transcription regulation</keyword>
<dbReference type="PANTHER" id="PTHR12532">
    <property type="entry name" value="TRANSLATIONAL ACTIVATOR OF CYTOCHROME C OXIDASE 1"/>
    <property type="match status" value="1"/>
</dbReference>
<keyword evidence="5 6" id="KW-0804">Transcription</keyword>
<accession>A0A0X1KPD6</accession>
<dbReference type="InterPro" id="IPR029072">
    <property type="entry name" value="YebC-like"/>
</dbReference>
<evidence type="ECO:0000313" key="9">
    <source>
        <dbReference type="EMBL" id="AJC73175.1"/>
    </source>
</evidence>
<dbReference type="InterPro" id="IPR002876">
    <property type="entry name" value="Transcrip_reg_TACO1-like"/>
</dbReference>
<dbReference type="GO" id="GO:0005829">
    <property type="term" value="C:cytosol"/>
    <property type="evidence" value="ECO:0007669"/>
    <property type="project" value="TreeGrafter"/>
</dbReference>
<protein>
    <recommendedName>
        <fullName evidence="6">Probable transcriptional regulatory protein AJ81_01990</fullName>
    </recommendedName>
</protein>
<dbReference type="FunFam" id="1.10.10.200:FF:000001">
    <property type="entry name" value="Probable transcriptional regulatory protein YebC"/>
    <property type="match status" value="1"/>
</dbReference>
<dbReference type="Pfam" id="PF01709">
    <property type="entry name" value="Transcrip_reg"/>
    <property type="match status" value="1"/>
</dbReference>
<keyword evidence="10" id="KW-1185">Reference proteome</keyword>
<dbReference type="AlphaFoldDB" id="A0A0X1KPD6"/>
<dbReference type="PATRIC" id="fig|1123384.7.peg.394"/>
<dbReference type="InterPro" id="IPR017856">
    <property type="entry name" value="Integrase-like_N"/>
</dbReference>